<reference evidence="2" key="1">
    <citation type="journal article" date="2019" name="Int. J. Syst. Evol. Microbiol.">
        <title>The Global Catalogue of Microorganisms (GCM) 10K type strain sequencing project: providing services to taxonomists for standard genome sequencing and annotation.</title>
        <authorList>
            <consortium name="The Broad Institute Genomics Platform"/>
            <consortium name="The Broad Institute Genome Sequencing Center for Infectious Disease"/>
            <person name="Wu L."/>
            <person name="Ma J."/>
        </authorList>
    </citation>
    <scope>NUCLEOTIDE SEQUENCE [LARGE SCALE GENOMIC DNA]</scope>
    <source>
        <strain evidence="2">KCTC 3950</strain>
    </source>
</reference>
<dbReference type="Proteomes" id="UP001597541">
    <property type="component" value="Unassembled WGS sequence"/>
</dbReference>
<proteinExistence type="predicted"/>
<sequence>MLTQEELARIEKQYGLYLGRRPAGTAAVHGSALAVPDSLAAFISIHQEALQAPRAAVAASLFTKSYARALCGLLDLWYVHRLAPLPQLNALEVISNGLGGIMLHADPSMLTAVNHETKGVTGNHVFRQIASDHLQPVLESIHKHYHLKLSLLWENAYIYLANHYKLWATEAASEQKKTRIRDDWEFIRTSEFPLDLPGKLQDHPLHPGTTFRVRSSCCQKHLLPAGISCTVCPLVTEEERAKILSRKG</sequence>
<keyword evidence="2" id="KW-1185">Reference proteome</keyword>
<name>A0ABW5PA58_9BACL</name>
<comment type="caution">
    <text evidence="1">The sequence shown here is derived from an EMBL/GenBank/DDBJ whole genome shotgun (WGS) entry which is preliminary data.</text>
</comment>
<gene>
    <name evidence="1" type="ORF">ACFSUF_05320</name>
</gene>
<organism evidence="1 2">
    <name type="scientific">Paenibacillus gansuensis</name>
    <dbReference type="NCBI Taxonomy" id="306542"/>
    <lineage>
        <taxon>Bacteria</taxon>
        <taxon>Bacillati</taxon>
        <taxon>Bacillota</taxon>
        <taxon>Bacilli</taxon>
        <taxon>Bacillales</taxon>
        <taxon>Paenibacillaceae</taxon>
        <taxon>Paenibacillus</taxon>
    </lineage>
</organism>
<evidence type="ECO:0000313" key="1">
    <source>
        <dbReference type="EMBL" id="MFD2611841.1"/>
    </source>
</evidence>
<evidence type="ECO:0000313" key="2">
    <source>
        <dbReference type="Proteomes" id="UP001597541"/>
    </source>
</evidence>
<dbReference type="RefSeq" id="WP_377600863.1">
    <property type="nucleotide sequence ID" value="NZ_JBHUME010000005.1"/>
</dbReference>
<evidence type="ECO:0008006" key="3">
    <source>
        <dbReference type="Google" id="ProtNLM"/>
    </source>
</evidence>
<dbReference type="EMBL" id="JBHUME010000005">
    <property type="protein sequence ID" value="MFD2611841.1"/>
    <property type="molecule type" value="Genomic_DNA"/>
</dbReference>
<accession>A0ABW5PA58</accession>
<protein>
    <recommendedName>
        <fullName evidence="3">Aerobactin siderophore biosynthesis IucA/IucC-like C-terminal domain-containing protein</fullName>
    </recommendedName>
</protein>